<dbReference type="NCBIfam" id="NF040570">
    <property type="entry name" value="guided_TnpB"/>
    <property type="match status" value="1"/>
</dbReference>
<keyword evidence="2" id="KW-1185">Reference proteome</keyword>
<dbReference type="STRING" id="128403.WA1_48605"/>
<dbReference type="OrthoDB" id="501880at2"/>
<protein>
    <recommendedName>
        <fullName evidence="3">Transposase</fullName>
    </recommendedName>
</protein>
<evidence type="ECO:0008006" key="3">
    <source>
        <dbReference type="Google" id="ProtNLM"/>
    </source>
</evidence>
<proteinExistence type="predicted"/>
<dbReference type="Proteomes" id="UP000076925">
    <property type="component" value="Unassembled WGS sequence"/>
</dbReference>
<dbReference type="RefSeq" id="WP_017742380.1">
    <property type="nucleotide sequence ID" value="NZ_KQ976354.1"/>
</dbReference>
<name>A0A139WTV9_9CYAN</name>
<dbReference type="AlphaFoldDB" id="A0A139WTV9"/>
<accession>A0A139WTV9</accession>
<evidence type="ECO:0000313" key="1">
    <source>
        <dbReference type="EMBL" id="KYC35885.1"/>
    </source>
</evidence>
<reference evidence="1 2" key="1">
    <citation type="journal article" date="2013" name="Genome Biol. Evol.">
        <title>Genomes of Stigonematalean cyanobacteria (subsection V) and the evolution of oxygenic photosynthesis from prokaryotes to plastids.</title>
        <authorList>
            <person name="Dagan T."/>
            <person name="Roettger M."/>
            <person name="Stucken K."/>
            <person name="Landan G."/>
            <person name="Koch R."/>
            <person name="Major P."/>
            <person name="Gould S.B."/>
            <person name="Goremykin V.V."/>
            <person name="Rippka R."/>
            <person name="Tandeau de Marsac N."/>
            <person name="Gugger M."/>
            <person name="Lockhart P.J."/>
            <person name="Allen J.F."/>
            <person name="Brune I."/>
            <person name="Maus I."/>
            <person name="Puhler A."/>
            <person name="Martin W.F."/>
        </authorList>
    </citation>
    <scope>NUCLEOTIDE SEQUENCE [LARGE SCALE GENOMIC DNA]</scope>
    <source>
        <strain evidence="1 2">PCC 7110</strain>
    </source>
</reference>
<dbReference type="EMBL" id="ANNX02000048">
    <property type="protein sequence ID" value="KYC35885.1"/>
    <property type="molecule type" value="Genomic_DNA"/>
</dbReference>
<sequence>MARKKVVQTTEYTVTRIAYSVGDVPDKLSNLAQALGDLRSELWNKYGSLQAWGIDKNTIIKNIRNAPELRALYGSERFNLSSEIWERTVQAVIDDIHTVQEAAIVQVIRKIYSTFKPEKKQVIKGKKTRLVDNPETSFRDELTKSLNSQEWRQYPLISRWVRQYYKRGHTWVDNQIVINALGSNMKGKVSHKGKVTTYQIPGFMNGKKVSWISISVLTGRVTPSSGRLRFIINDSGNVELHYPKTTKIEVNPSKDNLGVDKGVTEGFYGSNGIAYAKGLGSVINDASDRRTKKNKKRQKLFAISKKVDPAKSARILENNLGRKKANRLDIRKRQTITQIIRTDTKKIFDNFGEVVAEDLSKYIKGKKRSKAVNRKLNEWSKGELQKALDEISIRKGGVVKLVNPAYTSQVDHRNGTLLGKRLGDQFLTFDGVVLQADQNAATNIKTRGSDLQITKFMKKEQIHRILLERTALFLSELGHSLESAVSMGWLDEKHLGRGKPLRRRR</sequence>
<gene>
    <name evidence="1" type="ORF">WA1_48605</name>
</gene>
<organism evidence="1 2">
    <name type="scientific">Scytonema hofmannii PCC 7110</name>
    <dbReference type="NCBI Taxonomy" id="128403"/>
    <lineage>
        <taxon>Bacteria</taxon>
        <taxon>Bacillati</taxon>
        <taxon>Cyanobacteriota</taxon>
        <taxon>Cyanophyceae</taxon>
        <taxon>Nostocales</taxon>
        <taxon>Scytonemataceae</taxon>
        <taxon>Scytonema</taxon>
    </lineage>
</organism>
<comment type="caution">
    <text evidence="1">The sequence shown here is derived from an EMBL/GenBank/DDBJ whole genome shotgun (WGS) entry which is preliminary data.</text>
</comment>
<evidence type="ECO:0000313" key="2">
    <source>
        <dbReference type="Proteomes" id="UP000076925"/>
    </source>
</evidence>